<feature type="region of interest" description="Disordered" evidence="1">
    <location>
        <begin position="360"/>
        <end position="449"/>
    </location>
</feature>
<sequence length="449" mass="50471">MANETGPTPHVIDTSSSYALRNPLREIIPPRLNGQAKQTPLEKAATQEHREKDREKKALFHEELQALRDTIKEEVKAIADRHSQKPEHVESLALSLSRFKKTRGLNIQNALVHAKKKEVNDSLPKGQRYKLSELQKMVEEDGTYDDMTEEDFERLLSDLAESKKLKRKGARASNRAQTLDANAIMVRVNEELNNLSERTGCAAFAFLTGEHALDTMVPGWVNTPGVLRFFVEVLNLSAAELSKKFEMWQKTQKRLGTLSSTAELQANISRILLDGLNRILNRTSKRVKMNYINYDVAIRQRYKVQIIGWPAGMRLVCPAQITANDELQVLNSAVTDGECRWAKMTPADVVELEKKLESAPVRKRKVRSDVGKPRKKRGVVEDEGSDEEEDEERPAKKAKATLKSKRGSKASRAAKMMPPAVKSRAIIESSSEEEEESSGGGDEEDSNDE</sequence>
<feature type="compositionally biased region" description="Acidic residues" evidence="1">
    <location>
        <begin position="381"/>
        <end position="392"/>
    </location>
</feature>
<dbReference type="EMBL" id="JACGCI010000181">
    <property type="protein sequence ID" value="KAF6742547.1"/>
    <property type="molecule type" value="Genomic_DNA"/>
</dbReference>
<proteinExistence type="predicted"/>
<name>A0A8H6LVR3_9AGAR</name>
<organism evidence="2 3">
    <name type="scientific">Ephemerocybe angulata</name>
    <dbReference type="NCBI Taxonomy" id="980116"/>
    <lineage>
        <taxon>Eukaryota</taxon>
        <taxon>Fungi</taxon>
        <taxon>Dikarya</taxon>
        <taxon>Basidiomycota</taxon>
        <taxon>Agaricomycotina</taxon>
        <taxon>Agaricomycetes</taxon>
        <taxon>Agaricomycetidae</taxon>
        <taxon>Agaricales</taxon>
        <taxon>Agaricineae</taxon>
        <taxon>Psathyrellaceae</taxon>
        <taxon>Ephemerocybe</taxon>
    </lineage>
</organism>
<dbReference type="Proteomes" id="UP000521943">
    <property type="component" value="Unassembled WGS sequence"/>
</dbReference>
<feature type="compositionally biased region" description="Acidic residues" evidence="1">
    <location>
        <begin position="430"/>
        <end position="449"/>
    </location>
</feature>
<gene>
    <name evidence="2" type="ORF">DFP72DRAFT_860399</name>
</gene>
<comment type="caution">
    <text evidence="2">The sequence shown here is derived from an EMBL/GenBank/DDBJ whole genome shotgun (WGS) entry which is preliminary data.</text>
</comment>
<evidence type="ECO:0000256" key="1">
    <source>
        <dbReference type="SAM" id="MobiDB-lite"/>
    </source>
</evidence>
<accession>A0A8H6LVR3</accession>
<evidence type="ECO:0000313" key="2">
    <source>
        <dbReference type="EMBL" id="KAF6742547.1"/>
    </source>
</evidence>
<feature type="compositionally biased region" description="Basic and acidic residues" evidence="1">
    <location>
        <begin position="45"/>
        <end position="54"/>
    </location>
</feature>
<reference evidence="2 3" key="1">
    <citation type="submission" date="2020-07" db="EMBL/GenBank/DDBJ databases">
        <title>Comparative genomics of pyrophilous fungi reveals a link between fire events and developmental genes.</title>
        <authorList>
            <consortium name="DOE Joint Genome Institute"/>
            <person name="Steindorff A.S."/>
            <person name="Carver A."/>
            <person name="Calhoun S."/>
            <person name="Stillman K."/>
            <person name="Liu H."/>
            <person name="Lipzen A."/>
            <person name="Pangilinan J."/>
            <person name="Labutti K."/>
            <person name="Bruns T.D."/>
            <person name="Grigoriev I.V."/>
        </authorList>
    </citation>
    <scope>NUCLEOTIDE SEQUENCE [LARGE SCALE GENOMIC DNA]</scope>
    <source>
        <strain evidence="2 3">CBS 144469</strain>
    </source>
</reference>
<keyword evidence="3" id="KW-1185">Reference proteome</keyword>
<evidence type="ECO:0000313" key="3">
    <source>
        <dbReference type="Proteomes" id="UP000521943"/>
    </source>
</evidence>
<feature type="region of interest" description="Disordered" evidence="1">
    <location>
        <begin position="32"/>
        <end position="54"/>
    </location>
</feature>
<dbReference type="AlphaFoldDB" id="A0A8H6LVR3"/>
<protein>
    <submittedName>
        <fullName evidence="2">Uncharacterized protein</fullName>
    </submittedName>
</protein>
<feature type="compositionally biased region" description="Basic residues" evidence="1">
    <location>
        <begin position="396"/>
        <end position="409"/>
    </location>
</feature>
<dbReference type="OrthoDB" id="3058977at2759"/>